<dbReference type="PANTHER" id="PTHR34145:SF28">
    <property type="entry name" value="F-BOX DOMAIN-CONTAINING PROTEIN"/>
    <property type="match status" value="1"/>
</dbReference>
<dbReference type="InterPro" id="IPR036047">
    <property type="entry name" value="F-box-like_dom_sf"/>
</dbReference>
<sequence length="516" mass="59509">MLVPMENVEDLLSELHEPILHHIMSFLPSKDAVRTSVLSTKFKYSWQSCPTIDFKLKGYGTDEFLSNVHDFIGRRTLGTAIGKLKLRVPSYSETSNNRLDAVIDYAIQNFVKEVDLDFRNDIPQLYPTMKDLYFSYYPLPSRVLASKSITILKLKGFKMAPRDLILTSSVLRYLSLEHCTGMESLKVFCDQLSLIHVESCVGPKQIELVTPYLETFYFIGEEGSQLELSEDTFSTCKSLKHLNLDRVKITDQWLENLVSEDFAFLENVRLSGCNTLKKLMISHSNLKYFELDQCSEQLEEVEIDARKLDTFACGINYGAVMDKQPICLPIHSPLVKVILLLDTSSTTSNWFSFLRDVLSFLGHCRELKLVCKSEEDLIVPEDMRGSLLSPLHDLRNLKVEINNPISQLPDFVGSLLWLAPHPDTVTIVCDSEEKSLKFKYSLVKNEVKDVFCCHLKPILCWRHNLKELTMENFTCLETRIMHKFFKVQDMRLETIHSTNKSKRKRPKHEAEEFCIY</sequence>
<evidence type="ECO:0000313" key="3">
    <source>
        <dbReference type="EMBL" id="EEF44506.1"/>
    </source>
</evidence>
<dbReference type="eggNOG" id="ENOG502S2H2">
    <property type="taxonomic scope" value="Eukaryota"/>
</dbReference>
<dbReference type="InterPro" id="IPR001810">
    <property type="entry name" value="F-box_dom"/>
</dbReference>
<dbReference type="OrthoDB" id="1534647at2759"/>
<reference evidence="4" key="1">
    <citation type="journal article" date="2010" name="Nat. Biotechnol.">
        <title>Draft genome sequence of the oilseed species Ricinus communis.</title>
        <authorList>
            <person name="Chan A.P."/>
            <person name="Crabtree J."/>
            <person name="Zhao Q."/>
            <person name="Lorenzi H."/>
            <person name="Orvis J."/>
            <person name="Puiu D."/>
            <person name="Melake-Berhan A."/>
            <person name="Jones K.M."/>
            <person name="Redman J."/>
            <person name="Chen G."/>
            <person name="Cahoon E.B."/>
            <person name="Gedil M."/>
            <person name="Stanke M."/>
            <person name="Haas B.J."/>
            <person name="Wortman J.R."/>
            <person name="Fraser-Liggett C.M."/>
            <person name="Ravel J."/>
            <person name="Rabinowicz P.D."/>
        </authorList>
    </citation>
    <scope>NUCLEOTIDE SEQUENCE [LARGE SCALE GENOMIC DNA]</scope>
    <source>
        <strain evidence="4">cv. Hale</strain>
    </source>
</reference>
<keyword evidence="4" id="KW-1185">Reference proteome</keyword>
<feature type="domain" description="F-box" evidence="1">
    <location>
        <begin position="12"/>
        <end position="50"/>
    </location>
</feature>
<gene>
    <name evidence="3" type="ORF">RCOM_1176360</name>
</gene>
<dbReference type="Gene3D" id="3.80.10.10">
    <property type="entry name" value="Ribonuclease Inhibitor"/>
    <property type="match status" value="1"/>
</dbReference>
<dbReference type="EMBL" id="EQ973822">
    <property type="protein sequence ID" value="EEF44506.1"/>
    <property type="molecule type" value="Genomic_DNA"/>
</dbReference>
<dbReference type="Proteomes" id="UP000008311">
    <property type="component" value="Unassembled WGS sequence"/>
</dbReference>
<feature type="domain" description="At1g61320/AtMIF1 LRR" evidence="2">
    <location>
        <begin position="146"/>
        <end position="230"/>
    </location>
</feature>
<dbReference type="SUPFAM" id="SSF81383">
    <property type="entry name" value="F-box domain"/>
    <property type="match status" value="1"/>
</dbReference>
<dbReference type="AlphaFoldDB" id="B9RW69"/>
<dbReference type="Pfam" id="PF23622">
    <property type="entry name" value="LRR_At1g61320_AtMIF1"/>
    <property type="match status" value="2"/>
</dbReference>
<name>B9RW69_RICCO</name>
<dbReference type="SUPFAM" id="SSF52047">
    <property type="entry name" value="RNI-like"/>
    <property type="match status" value="1"/>
</dbReference>
<dbReference type="OMA" id="PIVHHIM"/>
<dbReference type="CDD" id="cd22160">
    <property type="entry name" value="F-box_AtFBL13-like"/>
    <property type="match status" value="1"/>
</dbReference>
<accession>B9RW69</accession>
<dbReference type="InterPro" id="IPR032675">
    <property type="entry name" value="LRR_dom_sf"/>
</dbReference>
<dbReference type="KEGG" id="rcu:8284972"/>
<evidence type="ECO:0000313" key="4">
    <source>
        <dbReference type="Proteomes" id="UP000008311"/>
    </source>
</evidence>
<organism evidence="3 4">
    <name type="scientific">Ricinus communis</name>
    <name type="common">Castor bean</name>
    <dbReference type="NCBI Taxonomy" id="3988"/>
    <lineage>
        <taxon>Eukaryota</taxon>
        <taxon>Viridiplantae</taxon>
        <taxon>Streptophyta</taxon>
        <taxon>Embryophyta</taxon>
        <taxon>Tracheophyta</taxon>
        <taxon>Spermatophyta</taxon>
        <taxon>Magnoliopsida</taxon>
        <taxon>eudicotyledons</taxon>
        <taxon>Gunneridae</taxon>
        <taxon>Pentapetalae</taxon>
        <taxon>rosids</taxon>
        <taxon>fabids</taxon>
        <taxon>Malpighiales</taxon>
        <taxon>Euphorbiaceae</taxon>
        <taxon>Acalyphoideae</taxon>
        <taxon>Acalypheae</taxon>
        <taxon>Ricinus</taxon>
    </lineage>
</organism>
<dbReference type="InterPro" id="IPR053772">
    <property type="entry name" value="At1g61320/At1g61330-like"/>
</dbReference>
<dbReference type="InterPro" id="IPR055357">
    <property type="entry name" value="LRR_At1g61320_AtMIF1"/>
</dbReference>
<proteinExistence type="predicted"/>
<protein>
    <submittedName>
        <fullName evidence="3">Uncharacterized protein</fullName>
    </submittedName>
</protein>
<dbReference type="InParanoid" id="B9RW69"/>
<feature type="domain" description="At1g61320/AtMIF1 LRR" evidence="2">
    <location>
        <begin position="232"/>
        <end position="316"/>
    </location>
</feature>
<evidence type="ECO:0000259" key="1">
    <source>
        <dbReference type="Pfam" id="PF00646"/>
    </source>
</evidence>
<evidence type="ECO:0000259" key="2">
    <source>
        <dbReference type="Pfam" id="PF23622"/>
    </source>
</evidence>
<dbReference type="PANTHER" id="PTHR34145">
    <property type="entry name" value="OS02G0105600 PROTEIN"/>
    <property type="match status" value="1"/>
</dbReference>
<dbReference type="InterPro" id="IPR053781">
    <property type="entry name" value="F-box_AtFBL13-like"/>
</dbReference>
<dbReference type="Pfam" id="PF00646">
    <property type="entry name" value="F-box"/>
    <property type="match status" value="1"/>
</dbReference>